<evidence type="ECO:0000256" key="7">
    <source>
        <dbReference type="SAM" id="Phobius"/>
    </source>
</evidence>
<evidence type="ECO:0000256" key="3">
    <source>
        <dbReference type="ARBA" id="ARBA00022692"/>
    </source>
</evidence>
<dbReference type="Pfam" id="PF12832">
    <property type="entry name" value="MFS_1_like"/>
    <property type="match status" value="1"/>
</dbReference>
<protein>
    <submittedName>
        <fullName evidence="9">(California timema) hypothetical protein</fullName>
    </submittedName>
</protein>
<evidence type="ECO:0000256" key="4">
    <source>
        <dbReference type="ARBA" id="ARBA00022989"/>
    </source>
</evidence>
<feature type="transmembrane region" description="Helical" evidence="7">
    <location>
        <begin position="199"/>
        <end position="219"/>
    </location>
</feature>
<gene>
    <name evidence="9" type="ORF">TCMB3V08_LOCUS7015</name>
</gene>
<keyword evidence="4 7" id="KW-1133">Transmembrane helix</keyword>
<accession>A0A7R9J8F7</accession>
<dbReference type="GO" id="GO:0016020">
    <property type="term" value="C:membrane"/>
    <property type="evidence" value="ECO:0007669"/>
    <property type="project" value="UniProtKB-SubCell"/>
</dbReference>
<feature type="transmembrane region" description="Helical" evidence="7">
    <location>
        <begin position="104"/>
        <end position="124"/>
    </location>
</feature>
<evidence type="ECO:0000256" key="2">
    <source>
        <dbReference type="ARBA" id="ARBA00005241"/>
    </source>
</evidence>
<evidence type="ECO:0000256" key="1">
    <source>
        <dbReference type="ARBA" id="ARBA00004141"/>
    </source>
</evidence>
<evidence type="ECO:0000259" key="8">
    <source>
        <dbReference type="Pfam" id="PF12832"/>
    </source>
</evidence>
<feature type="compositionally biased region" description="Polar residues" evidence="6">
    <location>
        <begin position="266"/>
        <end position="277"/>
    </location>
</feature>
<dbReference type="AlphaFoldDB" id="A0A7R9J8F7"/>
<name>A0A7R9J8F7_TIMCA</name>
<dbReference type="SUPFAM" id="SSF103473">
    <property type="entry name" value="MFS general substrate transporter"/>
    <property type="match status" value="1"/>
</dbReference>
<feature type="transmembrane region" description="Helical" evidence="7">
    <location>
        <begin position="161"/>
        <end position="179"/>
    </location>
</feature>
<dbReference type="InterPro" id="IPR024989">
    <property type="entry name" value="MFS_assoc_dom"/>
</dbReference>
<dbReference type="PANTHER" id="PTHR16172">
    <property type="entry name" value="MAJOR FACILITATOR SUPERFAMILY DOMAIN-CONTAINING PROTEIN 6-LIKE"/>
    <property type="match status" value="1"/>
</dbReference>
<sequence>MYKGKRGHNNAYVRQRKMCKIDVGHFASHLDFGKLQAASGINEDAEWLNKKEVEKPIEISQSLNYLAPTNRNMIVERATITAGTISSVPFLYGAGKITRKYGHVNIIIVAFFSHAARLIGYSFIENAWWCFPFEVIEAVAVHLMWIAAATYCALLAPKNLLATLIGVLGMAHFSLGRGSGSFFGGFLIGTVGTRESFRIMGMLAIVGGITYGLLHYFWLRKVEAGNNSKEEQQDTAPRHWSLRRTHYTDTRHKNTKLTGAIPDSLVGNQKLSPQGYR</sequence>
<dbReference type="Gene3D" id="1.20.1250.20">
    <property type="entry name" value="MFS general substrate transporter like domains"/>
    <property type="match status" value="1"/>
</dbReference>
<keyword evidence="5 7" id="KW-0472">Membrane</keyword>
<evidence type="ECO:0000256" key="5">
    <source>
        <dbReference type="ARBA" id="ARBA00023136"/>
    </source>
</evidence>
<evidence type="ECO:0000256" key="6">
    <source>
        <dbReference type="SAM" id="MobiDB-lite"/>
    </source>
</evidence>
<proteinExistence type="inferred from homology"/>
<keyword evidence="3 7" id="KW-0812">Transmembrane</keyword>
<feature type="domain" description="Major facilitator superfamily associated" evidence="8">
    <location>
        <begin position="73"/>
        <end position="198"/>
    </location>
</feature>
<feature type="region of interest" description="Disordered" evidence="6">
    <location>
        <begin position="258"/>
        <end position="277"/>
    </location>
</feature>
<comment type="subcellular location">
    <subcellularLocation>
        <location evidence="1">Membrane</location>
        <topology evidence="1">Multi-pass membrane protein</topology>
    </subcellularLocation>
</comment>
<reference evidence="9" key="1">
    <citation type="submission" date="2020-11" db="EMBL/GenBank/DDBJ databases">
        <authorList>
            <person name="Tran Van P."/>
        </authorList>
    </citation>
    <scope>NUCLEOTIDE SEQUENCE</scope>
</reference>
<comment type="similarity">
    <text evidence="2">Belongs to the major facilitator superfamily. MFSD6 family.</text>
</comment>
<evidence type="ECO:0000313" key="9">
    <source>
        <dbReference type="EMBL" id="CAD7574399.1"/>
    </source>
</evidence>
<dbReference type="PANTHER" id="PTHR16172:SF41">
    <property type="entry name" value="MAJOR FACILITATOR SUPERFAMILY DOMAIN-CONTAINING PROTEIN 6-LIKE"/>
    <property type="match status" value="1"/>
</dbReference>
<dbReference type="EMBL" id="OE182337">
    <property type="protein sequence ID" value="CAD7574399.1"/>
    <property type="molecule type" value="Genomic_DNA"/>
</dbReference>
<dbReference type="InterPro" id="IPR051717">
    <property type="entry name" value="MFS_MFSD6"/>
</dbReference>
<feature type="transmembrane region" description="Helical" evidence="7">
    <location>
        <begin position="136"/>
        <end position="154"/>
    </location>
</feature>
<dbReference type="InterPro" id="IPR036259">
    <property type="entry name" value="MFS_trans_sf"/>
</dbReference>
<organism evidence="9">
    <name type="scientific">Timema californicum</name>
    <name type="common">California timema</name>
    <name type="synonym">Walking stick</name>
    <dbReference type="NCBI Taxonomy" id="61474"/>
    <lineage>
        <taxon>Eukaryota</taxon>
        <taxon>Metazoa</taxon>
        <taxon>Ecdysozoa</taxon>
        <taxon>Arthropoda</taxon>
        <taxon>Hexapoda</taxon>
        <taxon>Insecta</taxon>
        <taxon>Pterygota</taxon>
        <taxon>Neoptera</taxon>
        <taxon>Polyneoptera</taxon>
        <taxon>Phasmatodea</taxon>
        <taxon>Timematodea</taxon>
        <taxon>Timematoidea</taxon>
        <taxon>Timematidae</taxon>
        <taxon>Timema</taxon>
    </lineage>
</organism>